<feature type="compositionally biased region" description="Low complexity" evidence="17">
    <location>
        <begin position="17"/>
        <end position="29"/>
    </location>
</feature>
<comment type="similarity">
    <text evidence="2">Belongs to the FtsK/SpoIIIE/SftA family.</text>
</comment>
<keyword evidence="13" id="KW-0131">Cell cycle</keyword>
<evidence type="ECO:0000256" key="10">
    <source>
        <dbReference type="ARBA" id="ARBA00022989"/>
    </source>
</evidence>
<dbReference type="PANTHER" id="PTHR22683">
    <property type="entry name" value="SPORULATION PROTEIN RELATED"/>
    <property type="match status" value="1"/>
</dbReference>
<dbReference type="GO" id="GO:0005886">
    <property type="term" value="C:plasma membrane"/>
    <property type="evidence" value="ECO:0007669"/>
    <property type="project" value="UniProtKB-SubCell"/>
</dbReference>
<accession>A0A4R5UD07</accession>
<evidence type="ECO:0000256" key="13">
    <source>
        <dbReference type="ARBA" id="ARBA00023306"/>
    </source>
</evidence>
<feature type="transmembrane region" description="Helical" evidence="18">
    <location>
        <begin position="185"/>
        <end position="206"/>
    </location>
</feature>
<comment type="function">
    <text evidence="14">Essential cell division protein that coordinates cell division and chromosome segregation. The N-terminus is involved in assembly of the cell-division machinery. The C-terminus functions as a DNA motor that moves dsDNA in an ATP-dependent manner towards the dif recombination site, which is located within the replication terminus region. Translocation stops specifically at Xer-dif sites, where FtsK interacts with the Xer recombinase, allowing activation of chromosome unlinking by recombination. FtsK orienting polar sequences (KOPS) guide the direction of DNA translocation. FtsK can remove proteins from DNA as it translocates, but translocation stops specifically at XerCD-dif site, thereby preventing removal of XerC and XerD from dif.</text>
</comment>
<dbReference type="GO" id="GO:0005524">
    <property type="term" value="F:ATP binding"/>
    <property type="evidence" value="ECO:0007669"/>
    <property type="project" value="UniProtKB-UniRule"/>
</dbReference>
<evidence type="ECO:0000256" key="18">
    <source>
        <dbReference type="SAM" id="Phobius"/>
    </source>
</evidence>
<dbReference type="InterPro" id="IPR036390">
    <property type="entry name" value="WH_DNA-bd_sf"/>
</dbReference>
<dbReference type="InterPro" id="IPR018541">
    <property type="entry name" value="Ftsk_gamma"/>
</dbReference>
<feature type="region of interest" description="Disordered" evidence="17">
    <location>
        <begin position="771"/>
        <end position="793"/>
    </location>
</feature>
<evidence type="ECO:0000256" key="14">
    <source>
        <dbReference type="ARBA" id="ARBA00024784"/>
    </source>
</evidence>
<evidence type="ECO:0000256" key="17">
    <source>
        <dbReference type="SAM" id="MobiDB-lite"/>
    </source>
</evidence>
<dbReference type="InterPro" id="IPR041027">
    <property type="entry name" value="FtsK_alpha"/>
</dbReference>
<keyword evidence="11" id="KW-0238">DNA-binding</keyword>
<evidence type="ECO:0000313" key="20">
    <source>
        <dbReference type="EMBL" id="TDK33169.1"/>
    </source>
</evidence>
<keyword evidence="5" id="KW-0132">Cell division</keyword>
<comment type="caution">
    <text evidence="20">The sequence shown here is derived from an EMBL/GenBank/DDBJ whole genome shotgun (WGS) entry which is preliminary data.</text>
</comment>
<evidence type="ECO:0000256" key="8">
    <source>
        <dbReference type="ARBA" id="ARBA00022829"/>
    </source>
</evidence>
<feature type="transmembrane region" description="Helical" evidence="18">
    <location>
        <begin position="130"/>
        <end position="150"/>
    </location>
</feature>
<comment type="subunit">
    <text evidence="15">Homohexamer. Forms a ring that surrounds DNA.</text>
</comment>
<dbReference type="AlphaFoldDB" id="A0A4R5UD07"/>
<dbReference type="Gene3D" id="1.10.10.10">
    <property type="entry name" value="Winged helix-like DNA-binding domain superfamily/Winged helix DNA-binding domain"/>
    <property type="match status" value="1"/>
</dbReference>
<dbReference type="Pfam" id="PF01580">
    <property type="entry name" value="FtsK_SpoIIIE"/>
    <property type="match status" value="1"/>
</dbReference>
<dbReference type="OrthoDB" id="9807790at2"/>
<keyword evidence="9 16" id="KW-0067">ATP-binding</keyword>
<dbReference type="SMART" id="SM00843">
    <property type="entry name" value="Ftsk_gamma"/>
    <property type="match status" value="1"/>
</dbReference>
<evidence type="ECO:0000256" key="16">
    <source>
        <dbReference type="PROSITE-ProRule" id="PRU00289"/>
    </source>
</evidence>
<dbReference type="Pfam" id="PF09397">
    <property type="entry name" value="FtsK_gamma"/>
    <property type="match status" value="1"/>
</dbReference>
<dbReference type="InterPro" id="IPR027417">
    <property type="entry name" value="P-loop_NTPase"/>
</dbReference>
<dbReference type="InterPro" id="IPR002543">
    <property type="entry name" value="FtsK_dom"/>
</dbReference>
<feature type="domain" description="FtsK" evidence="19">
    <location>
        <begin position="427"/>
        <end position="640"/>
    </location>
</feature>
<dbReference type="Gene3D" id="3.30.980.40">
    <property type="match status" value="1"/>
</dbReference>
<dbReference type="Pfam" id="PF17854">
    <property type="entry name" value="FtsK_alpha"/>
    <property type="match status" value="1"/>
</dbReference>
<evidence type="ECO:0000256" key="5">
    <source>
        <dbReference type="ARBA" id="ARBA00022618"/>
    </source>
</evidence>
<evidence type="ECO:0000256" key="6">
    <source>
        <dbReference type="ARBA" id="ARBA00022692"/>
    </source>
</evidence>
<dbReference type="InterPro" id="IPR036388">
    <property type="entry name" value="WH-like_DNA-bd_sf"/>
</dbReference>
<feature type="region of interest" description="Disordered" evidence="17">
    <location>
        <begin position="1"/>
        <end position="30"/>
    </location>
</feature>
<dbReference type="Proteomes" id="UP000295543">
    <property type="component" value="Unassembled WGS sequence"/>
</dbReference>
<keyword evidence="4" id="KW-1003">Cell membrane</keyword>
<keyword evidence="21" id="KW-1185">Reference proteome</keyword>
<feature type="transmembrane region" description="Helical" evidence="18">
    <location>
        <begin position="99"/>
        <end position="118"/>
    </location>
</feature>
<keyword evidence="6 18" id="KW-0812">Transmembrane</keyword>
<evidence type="ECO:0000256" key="7">
    <source>
        <dbReference type="ARBA" id="ARBA00022741"/>
    </source>
</evidence>
<evidence type="ECO:0000313" key="21">
    <source>
        <dbReference type="Proteomes" id="UP000295543"/>
    </source>
</evidence>
<reference evidence="20 21" key="1">
    <citation type="submission" date="2019-03" db="EMBL/GenBank/DDBJ databases">
        <title>Luteimonas zhaokaii sp.nov., isolated from the rectal contents of Plateau pika in Yushu, Qinghai Province, China.</title>
        <authorList>
            <person name="Zhang G."/>
        </authorList>
    </citation>
    <scope>NUCLEOTIDE SEQUENCE [LARGE SCALE GENOMIC DNA]</scope>
    <source>
        <strain evidence="20 21">THG-MD21</strain>
    </source>
</reference>
<feature type="binding site" evidence="16">
    <location>
        <begin position="444"/>
        <end position="451"/>
    </location>
    <ligand>
        <name>ATP</name>
        <dbReference type="ChEBI" id="CHEBI:30616"/>
    </ligand>
</feature>
<dbReference type="EMBL" id="SMTG01000002">
    <property type="protein sequence ID" value="TDK33169.1"/>
    <property type="molecule type" value="Genomic_DNA"/>
</dbReference>
<dbReference type="Gene3D" id="3.40.50.300">
    <property type="entry name" value="P-loop containing nucleotide triphosphate hydrolases"/>
    <property type="match status" value="1"/>
</dbReference>
<evidence type="ECO:0000256" key="2">
    <source>
        <dbReference type="ARBA" id="ARBA00006474"/>
    </source>
</evidence>
<dbReference type="InterPro" id="IPR050206">
    <property type="entry name" value="FtsK/SpoIIIE/SftA"/>
</dbReference>
<evidence type="ECO:0000256" key="3">
    <source>
        <dbReference type="ARBA" id="ARBA00020887"/>
    </source>
</evidence>
<evidence type="ECO:0000256" key="12">
    <source>
        <dbReference type="ARBA" id="ARBA00023136"/>
    </source>
</evidence>
<dbReference type="GO" id="GO:0051301">
    <property type="term" value="P:cell division"/>
    <property type="evidence" value="ECO:0007669"/>
    <property type="project" value="UniProtKB-KW"/>
</dbReference>
<name>A0A4R5UD07_9GAMM</name>
<dbReference type="FunFam" id="3.40.50.300:FF:000209">
    <property type="entry name" value="Cell division protein FtsK"/>
    <property type="match status" value="1"/>
</dbReference>
<evidence type="ECO:0000259" key="19">
    <source>
        <dbReference type="PROSITE" id="PS50901"/>
    </source>
</evidence>
<organism evidence="20 21">
    <name type="scientific">Luteimonas terrae</name>
    <dbReference type="NCBI Taxonomy" id="1530191"/>
    <lineage>
        <taxon>Bacteria</taxon>
        <taxon>Pseudomonadati</taxon>
        <taxon>Pseudomonadota</taxon>
        <taxon>Gammaproteobacteria</taxon>
        <taxon>Lysobacterales</taxon>
        <taxon>Lysobacteraceae</taxon>
        <taxon>Luteimonas</taxon>
    </lineage>
</organism>
<keyword evidence="8" id="KW-0159">Chromosome partition</keyword>
<dbReference type="RefSeq" id="WP_133392668.1">
    <property type="nucleotide sequence ID" value="NZ_SMTG01000002.1"/>
</dbReference>
<evidence type="ECO:0000256" key="4">
    <source>
        <dbReference type="ARBA" id="ARBA00022475"/>
    </source>
</evidence>
<sequence>MARPLSDRPKRSRASAKDAAPAASEKAAPNPRRQRLVRDIALILIAPLLLYLLACLVTHSHTDPSWSSQTGVLPSEIHNVGGPVGAWIADVLLQLFGLMAYPLPLILGAIAWIALFGMDRDGDGRADFGPALRLAGIVGFLVTGAGLLALRFPNLLNYPAGGGGILGRLVGNTLKAAFGAFGGNLLLLALFLVSVTLATGLSWFAVMDRIGAWVMRLPELFRRSSKQATEWKEARVHREERTEARKIETELRAKRAPVKIEPPPAPVVEKSERAKREQQIPMFSGVDAGGTGLPSLALLDPPKPQPSGYDQATLDTLSRQIEFKLKDFRIDVEVKEAQPGPVITRFEMEPAPGVKVSQISSLDKDIARGLSVKSVRVVDVIPGKSVIGLEIPNVRREMIYLTELLDSKEYDKSASPLTLALGKGISGQPVVADLARMPHLLVAGTTGSGKSVAVNSMVLSLLFKATPKDLRMLMIDPKMLELSVYEGIPHLLAPVVTDMKEAANGLRWCVAEMERRYKLMSAVGVRNLGGFNKKVKDAQDAGQPLSDPLFRPNPESSDVAELLEPLPYIVIFIDEFADMMMIVGKKVEELIARLAQKARAAGIHLILATQRPSVDVITGLIKANIPTRIAFQVSSKIDSRTILDQSGAETLLGNGDMLYLPPGTAMPERVHGAFVSDEEVHRVVEHLKQSGKADYISGVLDEVQTMGDGTVIGATGLPEAGSSGGDESDPLYDEAVKIVTETRRASISGVQRRLKIGYNRAARLVEAMEAAGVVSPPEHNGDRSVLAPPPPPR</sequence>
<evidence type="ECO:0000256" key="11">
    <source>
        <dbReference type="ARBA" id="ARBA00023125"/>
    </source>
</evidence>
<keyword evidence="10 18" id="KW-1133">Transmembrane helix</keyword>
<dbReference type="GO" id="GO:0007059">
    <property type="term" value="P:chromosome segregation"/>
    <property type="evidence" value="ECO:0007669"/>
    <property type="project" value="UniProtKB-KW"/>
</dbReference>
<gene>
    <name evidence="20" type="ORF">E2F49_03765</name>
</gene>
<dbReference type="InterPro" id="IPR003593">
    <property type="entry name" value="AAA+_ATPase"/>
</dbReference>
<comment type="subcellular location">
    <subcellularLocation>
        <location evidence="1">Cell membrane</location>
        <topology evidence="1">Multi-pass membrane protein</topology>
    </subcellularLocation>
</comment>
<dbReference type="SUPFAM" id="SSF46785">
    <property type="entry name" value="Winged helix' DNA-binding domain"/>
    <property type="match status" value="1"/>
</dbReference>
<evidence type="ECO:0000256" key="1">
    <source>
        <dbReference type="ARBA" id="ARBA00004651"/>
    </source>
</evidence>
<protein>
    <recommendedName>
        <fullName evidence="3">DNA translocase FtsK</fullName>
    </recommendedName>
</protein>
<dbReference type="SUPFAM" id="SSF52540">
    <property type="entry name" value="P-loop containing nucleoside triphosphate hydrolases"/>
    <property type="match status" value="1"/>
</dbReference>
<evidence type="ECO:0000256" key="9">
    <source>
        <dbReference type="ARBA" id="ARBA00022840"/>
    </source>
</evidence>
<dbReference type="InterPro" id="IPR025199">
    <property type="entry name" value="FtsK_4TM"/>
</dbReference>
<dbReference type="GO" id="GO:0003677">
    <property type="term" value="F:DNA binding"/>
    <property type="evidence" value="ECO:0007669"/>
    <property type="project" value="UniProtKB-KW"/>
</dbReference>
<dbReference type="PANTHER" id="PTHR22683:SF41">
    <property type="entry name" value="DNA TRANSLOCASE FTSK"/>
    <property type="match status" value="1"/>
</dbReference>
<dbReference type="PROSITE" id="PS50901">
    <property type="entry name" value="FTSK"/>
    <property type="match status" value="1"/>
</dbReference>
<dbReference type="Pfam" id="PF13491">
    <property type="entry name" value="FtsK_4TM"/>
    <property type="match status" value="1"/>
</dbReference>
<evidence type="ECO:0000256" key="15">
    <source>
        <dbReference type="ARBA" id="ARBA00025923"/>
    </source>
</evidence>
<feature type="transmembrane region" description="Helical" evidence="18">
    <location>
        <begin position="40"/>
        <end position="59"/>
    </location>
</feature>
<keyword evidence="12 18" id="KW-0472">Membrane</keyword>
<dbReference type="CDD" id="cd01127">
    <property type="entry name" value="TrwB_TraG_TraD_VirD4"/>
    <property type="match status" value="1"/>
</dbReference>
<keyword evidence="7 16" id="KW-0547">Nucleotide-binding</keyword>
<dbReference type="SMART" id="SM00382">
    <property type="entry name" value="AAA"/>
    <property type="match status" value="1"/>
</dbReference>
<proteinExistence type="inferred from homology"/>